<evidence type="ECO:0000256" key="1">
    <source>
        <dbReference type="SAM" id="MobiDB-lite"/>
    </source>
</evidence>
<reference evidence="2" key="2">
    <citation type="submission" date="2014-06" db="EMBL/GenBank/DDBJ databases">
        <authorList>
            <person name="Hu T."/>
            <person name="Eisen M.B."/>
            <person name="Thornton K.R."/>
            <person name="Andolfatto P."/>
        </authorList>
    </citation>
    <scope>NUCLEOTIDE SEQUENCE</scope>
    <source>
        <strain evidence="2">W501</strain>
    </source>
</reference>
<feature type="region of interest" description="Disordered" evidence="1">
    <location>
        <begin position="1"/>
        <end position="40"/>
    </location>
</feature>
<dbReference type="AlphaFoldDB" id="A0A0J9UBN3"/>
<reference evidence="2" key="3">
    <citation type="submission" date="2015-04" db="EMBL/GenBank/DDBJ databases">
        <authorList>
            <consortium name="FlyBase"/>
        </authorList>
    </citation>
    <scope>NUCLEOTIDE SEQUENCE</scope>
    <source>
        <strain evidence="2">W501</strain>
    </source>
</reference>
<dbReference type="Proteomes" id="UP000035880">
    <property type="component" value="Chromosome 3L"/>
</dbReference>
<feature type="compositionally biased region" description="Polar residues" evidence="1">
    <location>
        <begin position="20"/>
        <end position="31"/>
    </location>
</feature>
<sequence length="117" mass="12799">MLKGDRHSESHPDADGHNEIPTTTGWSTAEGSPTDPRERITARTIMIMMMTLRRVTQSQNPTWSPNSSSRTPFHLPDESNGHFSGRGALPQVICCGSGEDHRGGGLIMEHFNAETDA</sequence>
<feature type="compositionally biased region" description="Polar residues" evidence="1">
    <location>
        <begin position="57"/>
        <end position="71"/>
    </location>
</feature>
<evidence type="ECO:0000313" key="2">
    <source>
        <dbReference type="EMBL" id="KMY96720.1"/>
    </source>
</evidence>
<dbReference type="KEGG" id="dsi:Dsimw501_GD28517"/>
<accession>A0A0J9UBN3</accession>
<reference evidence="2" key="1">
    <citation type="journal article" date="2013" name="Genome Res.">
        <title>A second-generation assembly of the Drosophila simulans genome provides new insights into patterns of lineage-specific divergence.</title>
        <authorList>
            <person name="Hu T.T."/>
            <person name="Eisen M.B."/>
            <person name="Thornton K.R."/>
            <person name="Andolfatto P."/>
        </authorList>
    </citation>
    <scope>NUCLEOTIDE SEQUENCE [LARGE SCALE GENOMIC DNA]</scope>
    <source>
        <strain evidence="2">W501</strain>
    </source>
</reference>
<protein>
    <submittedName>
        <fullName evidence="2">Uncharacterized protein</fullName>
    </submittedName>
</protein>
<feature type="region of interest" description="Disordered" evidence="1">
    <location>
        <begin position="56"/>
        <end position="84"/>
    </location>
</feature>
<feature type="compositionally biased region" description="Basic and acidic residues" evidence="1">
    <location>
        <begin position="1"/>
        <end position="18"/>
    </location>
</feature>
<proteinExistence type="predicted"/>
<gene>
    <name evidence="2" type="primary">Dsim\GD28517</name>
    <name evidence="2" type="ORF">Dsimw501_GD28517</name>
</gene>
<organism evidence="2">
    <name type="scientific">Drosophila simulans</name>
    <name type="common">Fruit fly</name>
    <dbReference type="NCBI Taxonomy" id="7240"/>
    <lineage>
        <taxon>Eukaryota</taxon>
        <taxon>Metazoa</taxon>
        <taxon>Ecdysozoa</taxon>
        <taxon>Arthropoda</taxon>
        <taxon>Hexapoda</taxon>
        <taxon>Insecta</taxon>
        <taxon>Pterygota</taxon>
        <taxon>Neoptera</taxon>
        <taxon>Endopterygota</taxon>
        <taxon>Diptera</taxon>
        <taxon>Brachycera</taxon>
        <taxon>Muscomorpha</taxon>
        <taxon>Ephydroidea</taxon>
        <taxon>Drosophilidae</taxon>
        <taxon>Drosophila</taxon>
        <taxon>Sophophora</taxon>
    </lineage>
</organism>
<dbReference type="Bgee" id="FBgn0269807">
    <property type="expression patterns" value="Expressed in embryo and 1 other cell type or tissue"/>
</dbReference>
<dbReference type="EMBL" id="CM002912">
    <property type="protein sequence ID" value="KMY96720.1"/>
    <property type="molecule type" value="Genomic_DNA"/>
</dbReference>
<name>A0A0J9UBN3_DROSI</name>